<dbReference type="EMBL" id="JAPUFD010000012">
    <property type="protein sequence ID" value="MDI1490606.1"/>
    <property type="molecule type" value="Genomic_DNA"/>
</dbReference>
<comment type="caution">
    <text evidence="2">The sequence shown here is derived from an EMBL/GenBank/DDBJ whole genome shotgun (WGS) entry which is preliminary data.</text>
</comment>
<proteinExistence type="predicted"/>
<evidence type="ECO:0000256" key="1">
    <source>
        <dbReference type="SAM" id="MobiDB-lite"/>
    </source>
</evidence>
<keyword evidence="3" id="KW-1185">Reference proteome</keyword>
<dbReference type="Proteomes" id="UP001161017">
    <property type="component" value="Unassembled WGS sequence"/>
</dbReference>
<sequence>MDPSGMLVPAIAPAPGQQFHRSASLANRPASVVIHNNNWEDHSPTRHDRHNRRNSHGHEDLWDSDSEEAYEPRRKHSHRRHHSHSRSPSPMMQYDPDVERRLIKLEELELKEKETAQRKAAEQRKKLEDLERAEKAKEDRRRYEEEQLAEAERKRQKEAEEKKRKEAWINDWKREEKEKKEKEEKKKKEEDEAWRERTIKYFSSIGYSEESIAKILKDGEKKSKGEDGHGSKQVMRPTYIKVSKEHMSTKTLEHFNIPWEYEQGNTKYILIKRWISEQQQEILFEHTDQMRKEKQQKKAENTMVELQKRKKSGTLQLSRPARSRSRSRSWMFT</sequence>
<protein>
    <submittedName>
        <fullName evidence="2">Uncharacterized protein</fullName>
    </submittedName>
</protein>
<dbReference type="AlphaFoldDB" id="A0AA43TT70"/>
<feature type="compositionally biased region" description="Basic and acidic residues" evidence="1">
    <location>
        <begin position="291"/>
        <end position="300"/>
    </location>
</feature>
<reference evidence="2" key="1">
    <citation type="journal article" date="2023" name="Genome Biol. Evol.">
        <title>First Whole Genome Sequence and Flow Cytometry Genome Size Data for the Lichen-Forming Fungus Ramalina farinacea (Ascomycota).</title>
        <authorList>
            <person name="Llewellyn T."/>
            <person name="Mian S."/>
            <person name="Hill R."/>
            <person name="Leitch I.J."/>
            <person name="Gaya E."/>
        </authorList>
    </citation>
    <scope>NUCLEOTIDE SEQUENCE</scope>
    <source>
        <strain evidence="2">LIQ254RAFAR</strain>
    </source>
</reference>
<accession>A0AA43TT70</accession>
<gene>
    <name evidence="2" type="ORF">OHK93_001810</name>
</gene>
<feature type="region of interest" description="Disordered" evidence="1">
    <location>
        <begin position="291"/>
        <end position="333"/>
    </location>
</feature>
<feature type="region of interest" description="Disordered" evidence="1">
    <location>
        <begin position="111"/>
        <end position="168"/>
    </location>
</feature>
<feature type="region of interest" description="Disordered" evidence="1">
    <location>
        <begin position="1"/>
        <end position="96"/>
    </location>
</feature>
<organism evidence="2 3">
    <name type="scientific">Ramalina farinacea</name>
    <dbReference type="NCBI Taxonomy" id="258253"/>
    <lineage>
        <taxon>Eukaryota</taxon>
        <taxon>Fungi</taxon>
        <taxon>Dikarya</taxon>
        <taxon>Ascomycota</taxon>
        <taxon>Pezizomycotina</taxon>
        <taxon>Lecanoromycetes</taxon>
        <taxon>OSLEUM clade</taxon>
        <taxon>Lecanoromycetidae</taxon>
        <taxon>Lecanorales</taxon>
        <taxon>Lecanorineae</taxon>
        <taxon>Ramalinaceae</taxon>
        <taxon>Ramalina</taxon>
    </lineage>
</organism>
<evidence type="ECO:0000313" key="3">
    <source>
        <dbReference type="Proteomes" id="UP001161017"/>
    </source>
</evidence>
<feature type="compositionally biased region" description="Basic residues" evidence="1">
    <location>
        <begin position="73"/>
        <end position="85"/>
    </location>
</feature>
<evidence type="ECO:0000313" key="2">
    <source>
        <dbReference type="EMBL" id="MDI1490606.1"/>
    </source>
</evidence>
<name>A0AA43TT70_9LECA</name>